<evidence type="ECO:0000313" key="3">
    <source>
        <dbReference type="Proteomes" id="UP001566476"/>
    </source>
</evidence>
<comment type="caution">
    <text evidence="2">The sequence shown here is derived from an EMBL/GenBank/DDBJ whole genome shotgun (WGS) entry which is preliminary data.</text>
</comment>
<keyword evidence="1" id="KW-1133">Transmembrane helix</keyword>
<keyword evidence="3" id="KW-1185">Reference proteome</keyword>
<name>A0ABV4HX40_9ACTN</name>
<evidence type="ECO:0000313" key="2">
    <source>
        <dbReference type="EMBL" id="MEZ0490979.1"/>
    </source>
</evidence>
<dbReference type="EMBL" id="JBGGTQ010000001">
    <property type="protein sequence ID" value="MEZ0490979.1"/>
    <property type="molecule type" value="Genomic_DNA"/>
</dbReference>
<keyword evidence="1" id="KW-0472">Membrane</keyword>
<reference evidence="2 3" key="1">
    <citation type="submission" date="2024-07" db="EMBL/GenBank/DDBJ databases">
        <authorList>
            <person name="Thanompreechachai J."/>
            <person name="Duangmal K."/>
        </authorList>
    </citation>
    <scope>NUCLEOTIDE SEQUENCE [LARGE SCALE GENOMIC DNA]</scope>
    <source>
        <strain evidence="2 3">TBRC 1896</strain>
    </source>
</reference>
<dbReference type="RefSeq" id="WP_370717010.1">
    <property type="nucleotide sequence ID" value="NZ_JBGGTQ010000001.1"/>
</dbReference>
<dbReference type="Proteomes" id="UP001566476">
    <property type="component" value="Unassembled WGS sequence"/>
</dbReference>
<keyword evidence="1" id="KW-0812">Transmembrane</keyword>
<evidence type="ECO:0000256" key="1">
    <source>
        <dbReference type="SAM" id="Phobius"/>
    </source>
</evidence>
<evidence type="ECO:0008006" key="4">
    <source>
        <dbReference type="Google" id="ProtNLM"/>
    </source>
</evidence>
<feature type="transmembrane region" description="Helical" evidence="1">
    <location>
        <begin position="20"/>
        <end position="47"/>
    </location>
</feature>
<sequence>MSAQYPAQPHTQVQQGASGLATASVVLGAVGFLVGICAVVGLVLGLVARGQAKRGQISPARTTAGITVSAIALALNVLGGIALVALLPDGGSMTGALPAPF</sequence>
<protein>
    <recommendedName>
        <fullName evidence="4">DUF4190 domain-containing protein</fullName>
    </recommendedName>
</protein>
<feature type="transmembrane region" description="Helical" evidence="1">
    <location>
        <begin position="68"/>
        <end position="87"/>
    </location>
</feature>
<proteinExistence type="predicted"/>
<gene>
    <name evidence="2" type="ORF">AB2L28_01860</name>
</gene>
<organism evidence="2 3">
    <name type="scientific">Kineococcus mangrovi</name>
    <dbReference type="NCBI Taxonomy" id="1660183"/>
    <lineage>
        <taxon>Bacteria</taxon>
        <taxon>Bacillati</taxon>
        <taxon>Actinomycetota</taxon>
        <taxon>Actinomycetes</taxon>
        <taxon>Kineosporiales</taxon>
        <taxon>Kineosporiaceae</taxon>
        <taxon>Kineococcus</taxon>
    </lineage>
</organism>
<accession>A0ABV4HX40</accession>